<evidence type="ECO:0000313" key="4">
    <source>
        <dbReference type="Proteomes" id="UP000295560"/>
    </source>
</evidence>
<protein>
    <recommendedName>
        <fullName evidence="5">DUF3618 domain-containing protein</fullName>
    </recommendedName>
</protein>
<name>A0A4R1HXG5_PSEEN</name>
<dbReference type="Proteomes" id="UP000295560">
    <property type="component" value="Unassembled WGS sequence"/>
</dbReference>
<evidence type="ECO:0000256" key="1">
    <source>
        <dbReference type="SAM" id="MobiDB-lite"/>
    </source>
</evidence>
<keyword evidence="2" id="KW-1133">Transmembrane helix</keyword>
<dbReference type="AlphaFoldDB" id="A0A4R1HXG5"/>
<evidence type="ECO:0000313" key="3">
    <source>
        <dbReference type="EMBL" id="TCK27474.1"/>
    </source>
</evidence>
<evidence type="ECO:0000256" key="2">
    <source>
        <dbReference type="SAM" id="Phobius"/>
    </source>
</evidence>
<evidence type="ECO:0008006" key="5">
    <source>
        <dbReference type="Google" id="ProtNLM"/>
    </source>
</evidence>
<feature type="transmembrane region" description="Helical" evidence="2">
    <location>
        <begin position="62"/>
        <end position="82"/>
    </location>
</feature>
<keyword evidence="2" id="KW-0472">Membrane</keyword>
<gene>
    <name evidence="3" type="ORF">EV378_3346</name>
</gene>
<sequence>MTKASRNWTRARSDAASAAESLGDAVSIVGSDLATRASEGLDEVRESLAQAIDPGTAKTRRLPWILALIGLTALSVWGWRLALSRPKPTDPGTPTSTTAPSEGQLFGKPVGNGQDRTEA</sequence>
<proteinExistence type="predicted"/>
<feature type="compositionally biased region" description="Polar residues" evidence="1">
    <location>
        <begin position="92"/>
        <end position="101"/>
    </location>
</feature>
<feature type="region of interest" description="Disordered" evidence="1">
    <location>
        <begin position="1"/>
        <end position="21"/>
    </location>
</feature>
<keyword evidence="2" id="KW-0812">Transmembrane</keyword>
<reference evidence="3 4" key="1">
    <citation type="submission" date="2019-03" db="EMBL/GenBank/DDBJ databases">
        <title>Sequencing the genomes of 1000 actinobacteria strains.</title>
        <authorList>
            <person name="Klenk H.-P."/>
        </authorList>
    </citation>
    <scope>NUCLEOTIDE SEQUENCE [LARGE SCALE GENOMIC DNA]</scope>
    <source>
        <strain evidence="3 4">DSM 44969</strain>
    </source>
</reference>
<feature type="region of interest" description="Disordered" evidence="1">
    <location>
        <begin position="83"/>
        <end position="119"/>
    </location>
</feature>
<comment type="caution">
    <text evidence="3">The sequence shown here is derived from an EMBL/GenBank/DDBJ whole genome shotgun (WGS) entry which is preliminary data.</text>
</comment>
<dbReference type="EMBL" id="SMFZ01000001">
    <property type="protein sequence ID" value="TCK27474.1"/>
    <property type="molecule type" value="Genomic_DNA"/>
</dbReference>
<organism evidence="3 4">
    <name type="scientific">Pseudonocardia endophytica</name>
    <dbReference type="NCBI Taxonomy" id="401976"/>
    <lineage>
        <taxon>Bacteria</taxon>
        <taxon>Bacillati</taxon>
        <taxon>Actinomycetota</taxon>
        <taxon>Actinomycetes</taxon>
        <taxon>Pseudonocardiales</taxon>
        <taxon>Pseudonocardiaceae</taxon>
        <taxon>Pseudonocardia</taxon>
    </lineage>
</organism>
<accession>A0A4R1HXG5</accession>
<keyword evidence="4" id="KW-1185">Reference proteome</keyword>
<dbReference type="RefSeq" id="WP_132426279.1">
    <property type="nucleotide sequence ID" value="NZ_SMFZ01000001.1"/>
</dbReference>